<dbReference type="Pfam" id="PF12450">
    <property type="entry name" value="vWF_A"/>
    <property type="match status" value="1"/>
</dbReference>
<dbReference type="InterPro" id="IPR051266">
    <property type="entry name" value="CLCR"/>
</dbReference>
<evidence type="ECO:0000313" key="4">
    <source>
        <dbReference type="EMBL" id="MBB6428869.1"/>
    </source>
</evidence>
<dbReference type="SUPFAM" id="SSF53300">
    <property type="entry name" value="vWA-like"/>
    <property type="match status" value="1"/>
</dbReference>
<organism evidence="4 5">
    <name type="scientific">Algisphaera agarilytica</name>
    <dbReference type="NCBI Taxonomy" id="1385975"/>
    <lineage>
        <taxon>Bacteria</taxon>
        <taxon>Pseudomonadati</taxon>
        <taxon>Planctomycetota</taxon>
        <taxon>Phycisphaerae</taxon>
        <taxon>Phycisphaerales</taxon>
        <taxon>Phycisphaeraceae</taxon>
        <taxon>Algisphaera</taxon>
    </lineage>
</organism>
<keyword evidence="2" id="KW-0812">Transmembrane</keyword>
<feature type="domain" description="VWFA" evidence="3">
    <location>
        <begin position="825"/>
        <end position="1004"/>
    </location>
</feature>
<dbReference type="Gene3D" id="3.40.50.410">
    <property type="entry name" value="von Willebrand factor, type A domain"/>
    <property type="match status" value="1"/>
</dbReference>
<evidence type="ECO:0000256" key="2">
    <source>
        <dbReference type="SAM" id="Phobius"/>
    </source>
</evidence>
<dbReference type="InterPro" id="IPR036465">
    <property type="entry name" value="vWFA_dom_sf"/>
</dbReference>
<dbReference type="Pfam" id="PF12034">
    <property type="entry name" value="YfbK_C"/>
    <property type="match status" value="1"/>
</dbReference>
<dbReference type="SMART" id="SM00327">
    <property type="entry name" value="VWA"/>
    <property type="match status" value="1"/>
</dbReference>
<feature type="region of interest" description="Disordered" evidence="1">
    <location>
        <begin position="18"/>
        <end position="46"/>
    </location>
</feature>
<dbReference type="RefSeq" id="WP_221435357.1">
    <property type="nucleotide sequence ID" value="NZ_JACHGY010000001.1"/>
</dbReference>
<dbReference type="InterPro" id="IPR002035">
    <property type="entry name" value="VWF_A"/>
</dbReference>
<evidence type="ECO:0000256" key="1">
    <source>
        <dbReference type="SAM" id="MobiDB-lite"/>
    </source>
</evidence>
<reference evidence="4 5" key="1">
    <citation type="submission" date="2020-08" db="EMBL/GenBank/DDBJ databases">
        <title>Genomic Encyclopedia of Type Strains, Phase IV (KMG-IV): sequencing the most valuable type-strain genomes for metagenomic binning, comparative biology and taxonomic classification.</title>
        <authorList>
            <person name="Goeker M."/>
        </authorList>
    </citation>
    <scope>NUCLEOTIDE SEQUENCE [LARGE SCALE GENOMIC DNA]</scope>
    <source>
        <strain evidence="4 5">DSM 103725</strain>
    </source>
</reference>
<feature type="transmembrane region" description="Helical" evidence="2">
    <location>
        <begin position="104"/>
        <end position="126"/>
    </location>
</feature>
<dbReference type="PROSITE" id="PS50234">
    <property type="entry name" value="VWFA"/>
    <property type="match status" value="1"/>
</dbReference>
<feature type="region of interest" description="Disordered" evidence="1">
    <location>
        <begin position="62"/>
        <end position="95"/>
    </location>
</feature>
<protein>
    <submittedName>
        <fullName evidence="4">Secreted protein with Ig-like and vWFA domain/tetratricopeptide (TPR) repeat protein</fullName>
    </submittedName>
</protein>
<dbReference type="PANTHER" id="PTHR10579">
    <property type="entry name" value="CALCIUM-ACTIVATED CHLORIDE CHANNEL REGULATOR"/>
    <property type="match status" value="1"/>
</dbReference>
<proteinExistence type="predicted"/>
<evidence type="ECO:0000313" key="5">
    <source>
        <dbReference type="Proteomes" id="UP000541810"/>
    </source>
</evidence>
<dbReference type="PANTHER" id="PTHR10579:SF43">
    <property type="entry name" value="ZINC FINGER (C3HC4-TYPE RING FINGER) FAMILY PROTEIN"/>
    <property type="match status" value="1"/>
</dbReference>
<keyword evidence="5" id="KW-1185">Reference proteome</keyword>
<dbReference type="Pfam" id="PF13519">
    <property type="entry name" value="VWA_2"/>
    <property type="match status" value="1"/>
</dbReference>
<dbReference type="EMBL" id="JACHGY010000001">
    <property type="protein sequence ID" value="MBB6428869.1"/>
    <property type="molecule type" value="Genomic_DNA"/>
</dbReference>
<name>A0A7X0H455_9BACT</name>
<dbReference type="InterPro" id="IPR022156">
    <property type="entry name" value="Uncharacterised_YfbK_N"/>
</dbReference>
<evidence type="ECO:0000259" key="3">
    <source>
        <dbReference type="PROSITE" id="PS50234"/>
    </source>
</evidence>
<feature type="region of interest" description="Disordered" evidence="1">
    <location>
        <begin position="330"/>
        <end position="352"/>
    </location>
</feature>
<comment type="caution">
    <text evidence="4">The sequence shown here is derived from an EMBL/GenBank/DDBJ whole genome shotgun (WGS) entry which is preliminary data.</text>
</comment>
<keyword evidence="2" id="KW-1133">Transmembrane helix</keyword>
<feature type="compositionally biased region" description="Polar residues" evidence="1">
    <location>
        <begin position="334"/>
        <end position="345"/>
    </location>
</feature>
<dbReference type="InterPro" id="IPR021908">
    <property type="entry name" value="YfbK_C"/>
</dbReference>
<dbReference type="AlphaFoldDB" id="A0A7X0H455"/>
<feature type="compositionally biased region" description="Low complexity" evidence="1">
    <location>
        <begin position="62"/>
        <end position="89"/>
    </location>
</feature>
<sequence length="1223" mass="132078">MTDQPTPDINLTAYALGELDPASPEHAAVEARLAAPGPEGDAARAEVESIRATAADLTAALADEPAPEATPTKPRMSSAVSAASNNNQNDPPAPIPIRNWPRRLALAASLAAAAALGVAVLLPGILEQRANALAQQRLEQANELYEQGLLSRAEWDAATSLIYQPEGFGHFIEKAQNLTDDQWLATIEREADARSSNDRLGAQLRGLYLQEDGRSESETDRFMRELDARISASTDPAPGEPAHETRVYDIRDLVVQVPTFTDAPEFDLNEALAQTNGGTQHETGVSLFGVDDSATPQSGTKTMIAAGEAGARPNDRLFYWKDNTSGDWRGGITRNDNSTDFSTERSPAGADRTASLHQLGASSGKEVRTLISEARQLQKEMKYDDALALLDQANAIDPNNFTAQLLKELVEDSKVAVAYTKIERQRRLEGARDHLLNREAIIPYTDLVAFPEDWPELSHRQIEERNARTLEMLKHNENALRLRRTVPINFDANPLESVILYLEETTGADLEVDWDTLAESGGIERDQPISLSLHNVPAGKALELVLQQASSSGFGDPIGYTVANGVVKITTQENINSPLLTVERHKEANREAELRLKKTISIVLDGNQLERAIGDIRERTGNNIFVNWPELIDAGGIEKDVPITLTLEDVPADRALEIILQQAAHGFGDPISYAVIDGIVMISSQRDLDQMKQKSEEFTTESYDRVEDNPFLAAIDNPLSTFSVDVDTASYANVRRFLDQGQLPPADAVRIEELVNYFEYGYEPPMAFELNGALPNANDEPAAADTAPFAAHVEVTAAPWTPEHRLVRIGIKGMEIATDDRPAANLVFLLDVSGSMNRPNKLPLVKAGMKKLVGALRMDDRVAIVAYAGASGLVLDSTSDHDAVLAAIDNLTPGGSTNGAAGIELAYQQAVDNHIPGGLNRVILCTDGDFNVGITDRGALTRLIEDKANAPETPTYLTVLGFGTGNLKDATMEELSNVGDGNYGYVDSLAEAEKLLAEQVNATLLTIAKDVKVQVEFNPANVASYRLIGYENRLLAKEDFNNDVVDAGDIGAGHTVTALYEVVPASAEQPAAQERGPQDVDDLKYQKKSALSDAADSNELLTLKLRYKQPDAAKVQGTSKLLVFPVEDASTPFAEASEDTRFAAAVAGFGMLLRGSPYAGELDFNDVAAFAAEAGAGVVDARGELTPEHERRAEFLQLVIRADALANPVKLPPAAPATEPAAD</sequence>
<keyword evidence="2" id="KW-0472">Membrane</keyword>
<accession>A0A7X0H455</accession>
<dbReference type="Proteomes" id="UP000541810">
    <property type="component" value="Unassembled WGS sequence"/>
</dbReference>
<gene>
    <name evidence="4" type="ORF">HNQ40_000675</name>
</gene>
<dbReference type="CDD" id="cd01465">
    <property type="entry name" value="vWA_subgroup"/>
    <property type="match status" value="1"/>
</dbReference>